<keyword evidence="4" id="KW-0805">Transcription regulation</keyword>
<feature type="domain" description="Paired" evidence="8">
    <location>
        <begin position="116"/>
        <end position="242"/>
    </location>
</feature>
<evidence type="ECO:0000256" key="4">
    <source>
        <dbReference type="ARBA" id="ARBA00023015"/>
    </source>
</evidence>
<evidence type="ECO:0000256" key="5">
    <source>
        <dbReference type="ARBA" id="ARBA00023125"/>
    </source>
</evidence>
<reference evidence="11" key="1">
    <citation type="submission" date="2016-06" db="UniProtKB">
        <authorList>
            <consortium name="WormBaseParasite"/>
        </authorList>
    </citation>
    <scope>IDENTIFICATION</scope>
</reference>
<dbReference type="PRINTS" id="PR00027">
    <property type="entry name" value="PAIREDBOX"/>
</dbReference>
<dbReference type="Pfam" id="PF00292">
    <property type="entry name" value="PAX"/>
    <property type="match status" value="1"/>
</dbReference>
<evidence type="ECO:0000313" key="11">
    <source>
        <dbReference type="WBParaSite" id="OFLC_0000060901-mRNA-1"/>
    </source>
</evidence>
<evidence type="ECO:0000259" key="8">
    <source>
        <dbReference type="PROSITE" id="PS51057"/>
    </source>
</evidence>
<gene>
    <name evidence="9" type="ORF">OFLC_LOCUS610</name>
</gene>
<dbReference type="SUPFAM" id="SSF46689">
    <property type="entry name" value="Homeodomain-like"/>
    <property type="match status" value="1"/>
</dbReference>
<keyword evidence="10" id="KW-1185">Reference proteome</keyword>
<dbReference type="PROSITE" id="PS51057">
    <property type="entry name" value="PAIRED_2"/>
    <property type="match status" value="1"/>
</dbReference>
<dbReference type="GO" id="GO:0005634">
    <property type="term" value="C:nucleus"/>
    <property type="evidence" value="ECO:0007669"/>
    <property type="project" value="UniProtKB-SubCell"/>
</dbReference>
<keyword evidence="3" id="KW-0563">Paired box</keyword>
<evidence type="ECO:0000313" key="9">
    <source>
        <dbReference type="EMBL" id="VDO26392.1"/>
    </source>
</evidence>
<dbReference type="AlphaFoldDB" id="A0A183GZF0"/>
<evidence type="ECO:0000256" key="3">
    <source>
        <dbReference type="ARBA" id="ARBA00022724"/>
    </source>
</evidence>
<reference evidence="9 10" key="2">
    <citation type="submission" date="2018-11" db="EMBL/GenBank/DDBJ databases">
        <authorList>
            <consortium name="Pathogen Informatics"/>
        </authorList>
    </citation>
    <scope>NUCLEOTIDE SEQUENCE [LARGE SCALE GENOMIC DNA]</scope>
</reference>
<dbReference type="Gene3D" id="1.10.10.10">
    <property type="entry name" value="Winged helix-like DNA-binding domain superfamily/Winged helix DNA-binding domain"/>
    <property type="match status" value="2"/>
</dbReference>
<dbReference type="GO" id="GO:0000981">
    <property type="term" value="F:DNA-binding transcription factor activity, RNA polymerase II-specific"/>
    <property type="evidence" value="ECO:0007669"/>
    <property type="project" value="TreeGrafter"/>
</dbReference>
<dbReference type="PANTHER" id="PTHR45636:SF52">
    <property type="entry name" value="PAIRED DOMAIN-CONTAINING PROTEIN"/>
    <property type="match status" value="1"/>
</dbReference>
<dbReference type="PANTHER" id="PTHR45636">
    <property type="entry name" value="PAIRED BOX PROTEIN PAX-6-RELATED-RELATED"/>
    <property type="match status" value="1"/>
</dbReference>
<evidence type="ECO:0000256" key="2">
    <source>
        <dbReference type="ARBA" id="ARBA00022473"/>
    </source>
</evidence>
<proteinExistence type="predicted"/>
<comment type="subcellular location">
    <subcellularLocation>
        <location evidence="1">Nucleus</location>
    </subcellularLocation>
</comment>
<evidence type="ECO:0000256" key="1">
    <source>
        <dbReference type="ARBA" id="ARBA00004123"/>
    </source>
</evidence>
<keyword evidence="2" id="KW-0217">Developmental protein</keyword>
<dbReference type="STRING" id="387005.A0A183GZF0"/>
<accession>A0A183GZF0</accession>
<keyword evidence="7" id="KW-0539">Nucleus</keyword>
<evidence type="ECO:0000256" key="7">
    <source>
        <dbReference type="ARBA" id="ARBA00023242"/>
    </source>
</evidence>
<evidence type="ECO:0000313" key="10">
    <source>
        <dbReference type="Proteomes" id="UP000267606"/>
    </source>
</evidence>
<organism evidence="11">
    <name type="scientific">Onchocerca flexuosa</name>
    <dbReference type="NCBI Taxonomy" id="387005"/>
    <lineage>
        <taxon>Eukaryota</taxon>
        <taxon>Metazoa</taxon>
        <taxon>Ecdysozoa</taxon>
        <taxon>Nematoda</taxon>
        <taxon>Chromadorea</taxon>
        <taxon>Rhabditida</taxon>
        <taxon>Spirurina</taxon>
        <taxon>Spiruromorpha</taxon>
        <taxon>Filarioidea</taxon>
        <taxon>Onchocercidae</taxon>
        <taxon>Onchocerca</taxon>
    </lineage>
</organism>
<dbReference type="InterPro" id="IPR036388">
    <property type="entry name" value="WH-like_DNA-bd_sf"/>
</dbReference>
<name>A0A183GZF0_9BILA</name>
<dbReference type="InterPro" id="IPR001523">
    <property type="entry name" value="Paired_dom"/>
</dbReference>
<dbReference type="SMART" id="SM00351">
    <property type="entry name" value="PAX"/>
    <property type="match status" value="1"/>
</dbReference>
<dbReference type="Proteomes" id="UP000267606">
    <property type="component" value="Unassembled WGS sequence"/>
</dbReference>
<keyword evidence="6" id="KW-0804">Transcription</keyword>
<dbReference type="InterPro" id="IPR043565">
    <property type="entry name" value="PAX_fam"/>
</dbReference>
<sequence>MMEGELFWKTGFISSSSIISAVKSLFLMFKASKRHLAFWYHFGMHSMFATNDNFTTPTVCDTITADFNNPCDFEFSRKFEKWLQSIEENKHTSDDQILWKWCDQIENSHCLPVLDARTGKNQLGGIYANGRPLPVHLRERIIQMAASGIKPCQISRQLQVSHGCVSKILSRYRDTGSIRPGKIGGSKPKKSLPQVVTAIAIYKHCQPSMYSWEIRSRLISDGVCSACNVPSISSISRQVAIAIITFLIYRKRVKKIIRTKLGIKKRTNSTDTAALAITDMNIHYQAPIMDTRIFGRQSQKEREKNIMHENFGYNIQSDNNGNLSFMNLTPTPR</sequence>
<dbReference type="GO" id="GO:0000978">
    <property type="term" value="F:RNA polymerase II cis-regulatory region sequence-specific DNA binding"/>
    <property type="evidence" value="ECO:0007669"/>
    <property type="project" value="TreeGrafter"/>
</dbReference>
<keyword evidence="5" id="KW-0238">DNA-binding</keyword>
<evidence type="ECO:0000256" key="6">
    <source>
        <dbReference type="ARBA" id="ARBA00023163"/>
    </source>
</evidence>
<protein>
    <submittedName>
        <fullName evidence="11">Paired box' domain protein</fullName>
    </submittedName>
</protein>
<dbReference type="InterPro" id="IPR009057">
    <property type="entry name" value="Homeodomain-like_sf"/>
</dbReference>
<dbReference type="EMBL" id="UZAJ01000214">
    <property type="protein sequence ID" value="VDO26392.1"/>
    <property type="molecule type" value="Genomic_DNA"/>
</dbReference>
<dbReference type="WBParaSite" id="OFLC_0000060901-mRNA-1">
    <property type="protein sequence ID" value="OFLC_0000060901-mRNA-1"/>
    <property type="gene ID" value="OFLC_0000060901"/>
</dbReference>